<sequence>MGNLVKFKTTLAALAVAAGGLTLAVSGQGTAQAATAEPAPSCVEGYGWNMMDMYATVHMTNKCTTVQRVRPTYANDALQWGCYELQPGQTVEDKKAVVFPPLYKYTGLVRC</sequence>
<evidence type="ECO:0000313" key="2">
    <source>
        <dbReference type="EMBL" id="GAA2724206.1"/>
    </source>
</evidence>
<dbReference type="Proteomes" id="UP001500886">
    <property type="component" value="Unassembled WGS sequence"/>
</dbReference>
<organism evidence="2 3">
    <name type="scientific">Streptomyces luteosporeus</name>
    <dbReference type="NCBI Taxonomy" id="173856"/>
    <lineage>
        <taxon>Bacteria</taxon>
        <taxon>Bacillati</taxon>
        <taxon>Actinomycetota</taxon>
        <taxon>Actinomycetes</taxon>
        <taxon>Kitasatosporales</taxon>
        <taxon>Streptomycetaceae</taxon>
        <taxon>Streptomyces</taxon>
    </lineage>
</organism>
<evidence type="ECO:0000313" key="3">
    <source>
        <dbReference type="Proteomes" id="UP001500886"/>
    </source>
</evidence>
<feature type="signal peptide" evidence="1">
    <location>
        <begin position="1"/>
        <end position="33"/>
    </location>
</feature>
<evidence type="ECO:0000256" key="1">
    <source>
        <dbReference type="SAM" id="SignalP"/>
    </source>
</evidence>
<accession>A0ABP6GMD9</accession>
<comment type="caution">
    <text evidence="2">The sequence shown here is derived from an EMBL/GenBank/DDBJ whole genome shotgun (WGS) entry which is preliminary data.</text>
</comment>
<dbReference type="RefSeq" id="WP_344438789.1">
    <property type="nucleotide sequence ID" value="NZ_BAAASL010000025.1"/>
</dbReference>
<reference evidence="3" key="1">
    <citation type="journal article" date="2019" name="Int. J. Syst. Evol. Microbiol.">
        <title>The Global Catalogue of Microorganisms (GCM) 10K type strain sequencing project: providing services to taxonomists for standard genome sequencing and annotation.</title>
        <authorList>
            <consortium name="The Broad Institute Genomics Platform"/>
            <consortium name="The Broad Institute Genome Sequencing Center for Infectious Disease"/>
            <person name="Wu L."/>
            <person name="Ma J."/>
        </authorList>
    </citation>
    <scope>NUCLEOTIDE SEQUENCE [LARGE SCALE GENOMIC DNA]</scope>
    <source>
        <strain evidence="3">JCM 4542</strain>
    </source>
</reference>
<name>A0ABP6GMD9_9ACTN</name>
<keyword evidence="1" id="KW-0732">Signal</keyword>
<keyword evidence="3" id="KW-1185">Reference proteome</keyword>
<dbReference type="Gene3D" id="2.60.40.20">
    <property type="entry name" value="Alpha-amylase inhibitor"/>
    <property type="match status" value="1"/>
</dbReference>
<evidence type="ECO:0008006" key="4">
    <source>
        <dbReference type="Google" id="ProtNLM"/>
    </source>
</evidence>
<dbReference type="InterPro" id="IPR036379">
    <property type="entry name" value="A-amylase_inhib_sf"/>
</dbReference>
<protein>
    <recommendedName>
        <fullName evidence="4">Secreted protein</fullName>
    </recommendedName>
</protein>
<feature type="chain" id="PRO_5046178108" description="Secreted protein" evidence="1">
    <location>
        <begin position="34"/>
        <end position="111"/>
    </location>
</feature>
<gene>
    <name evidence="2" type="ORF">GCM10010315_53420</name>
</gene>
<dbReference type="EMBL" id="BAAASL010000025">
    <property type="protein sequence ID" value="GAA2724206.1"/>
    <property type="molecule type" value="Genomic_DNA"/>
</dbReference>
<proteinExistence type="predicted"/>